<protein>
    <recommendedName>
        <fullName evidence="3">Reverse transcriptase zinc-binding domain-containing protein</fullName>
    </recommendedName>
</protein>
<dbReference type="PANTHER" id="PTHR36617:SF15">
    <property type="entry name" value="REVERSE TRANSCRIPTASE ZINC-BINDING DOMAIN-CONTAINING PROTEIN"/>
    <property type="match status" value="1"/>
</dbReference>
<reference evidence="1 2" key="1">
    <citation type="journal article" date="2018" name="PLoS Genet.">
        <title>Population sequencing reveals clonal diversity and ancestral inbreeding in the grapevine cultivar Chardonnay.</title>
        <authorList>
            <person name="Roach M.J."/>
            <person name="Johnson D.L."/>
            <person name="Bohlmann J."/>
            <person name="van Vuuren H.J."/>
            <person name="Jones S.J."/>
            <person name="Pretorius I.S."/>
            <person name="Schmidt S.A."/>
            <person name="Borneman A.R."/>
        </authorList>
    </citation>
    <scope>NUCLEOTIDE SEQUENCE [LARGE SCALE GENOMIC DNA]</scope>
    <source>
        <strain evidence="2">cv. Chardonnay</strain>
        <tissue evidence="1">Leaf</tissue>
    </source>
</reference>
<sequence length="398" mass="46004">MDLDQWISKVKEGQHLLEDELQLLCEYVRFLATDTELARVDLSSTTISTEQVLGLEQPKGSLYLYKVPSCLGRITGCVLEAHDPRFDFYWRLNVLNHPVSVVVGVVNTPSFGSLEGNGIELRIGVKDLVIRKWLWRYPREGLALWHQVILSIYGSHSNGWDANTIVKWSHRCPWKAITQVFQEFSSFTRFVVGNGERIRFWEDLWWGDQPLGSQYPSLFRVVLDENIPISSVLGPTRPFSWNLNFRRNLSDSEIEDLKGLMRSLDGLHLSPSVPDVFPSKFVWNSQIPFKVQSFIWLFQLAKMDWVPPRSILDMMYIKFNGFGSSKRGIALWQAANIALIRIVWRERNARIFEDKARNSKFLWDSIVFLASLWAYCSKVFKGTPLNVLQLDWIAVCTP</sequence>
<accession>A0A438K508</accession>
<proteinExistence type="predicted"/>
<organism evidence="1 2">
    <name type="scientific">Vitis vinifera</name>
    <name type="common">Grape</name>
    <dbReference type="NCBI Taxonomy" id="29760"/>
    <lineage>
        <taxon>Eukaryota</taxon>
        <taxon>Viridiplantae</taxon>
        <taxon>Streptophyta</taxon>
        <taxon>Embryophyta</taxon>
        <taxon>Tracheophyta</taxon>
        <taxon>Spermatophyta</taxon>
        <taxon>Magnoliopsida</taxon>
        <taxon>eudicotyledons</taxon>
        <taxon>Gunneridae</taxon>
        <taxon>Pentapetalae</taxon>
        <taxon>rosids</taxon>
        <taxon>Vitales</taxon>
        <taxon>Vitaceae</taxon>
        <taxon>Viteae</taxon>
        <taxon>Vitis</taxon>
    </lineage>
</organism>
<dbReference type="PANTHER" id="PTHR36617">
    <property type="entry name" value="PROTEIN, PUTATIVE-RELATED"/>
    <property type="match status" value="1"/>
</dbReference>
<evidence type="ECO:0008006" key="3">
    <source>
        <dbReference type="Google" id="ProtNLM"/>
    </source>
</evidence>
<name>A0A438K508_VITVI</name>
<dbReference type="EMBL" id="QGNW01000016">
    <property type="protein sequence ID" value="RVX16287.1"/>
    <property type="molecule type" value="Genomic_DNA"/>
</dbReference>
<evidence type="ECO:0000313" key="2">
    <source>
        <dbReference type="Proteomes" id="UP000288805"/>
    </source>
</evidence>
<evidence type="ECO:0000313" key="1">
    <source>
        <dbReference type="EMBL" id="RVX16287.1"/>
    </source>
</evidence>
<comment type="caution">
    <text evidence="1">The sequence shown here is derived from an EMBL/GenBank/DDBJ whole genome shotgun (WGS) entry which is preliminary data.</text>
</comment>
<gene>
    <name evidence="1" type="ORF">CK203_014560</name>
</gene>
<dbReference type="AlphaFoldDB" id="A0A438K508"/>
<dbReference type="Proteomes" id="UP000288805">
    <property type="component" value="Unassembled WGS sequence"/>
</dbReference>